<feature type="region of interest" description="Disordered" evidence="1">
    <location>
        <begin position="80"/>
        <end position="107"/>
    </location>
</feature>
<organism evidence="2 3">
    <name type="scientific">Melipona bicolor</name>
    <dbReference type="NCBI Taxonomy" id="60889"/>
    <lineage>
        <taxon>Eukaryota</taxon>
        <taxon>Metazoa</taxon>
        <taxon>Ecdysozoa</taxon>
        <taxon>Arthropoda</taxon>
        <taxon>Hexapoda</taxon>
        <taxon>Insecta</taxon>
        <taxon>Pterygota</taxon>
        <taxon>Neoptera</taxon>
        <taxon>Endopterygota</taxon>
        <taxon>Hymenoptera</taxon>
        <taxon>Apocrita</taxon>
        <taxon>Aculeata</taxon>
        <taxon>Apoidea</taxon>
        <taxon>Anthophila</taxon>
        <taxon>Apidae</taxon>
        <taxon>Melipona</taxon>
    </lineage>
</organism>
<name>A0AA40KIS3_9HYME</name>
<dbReference type="AlphaFoldDB" id="A0AA40KIS3"/>
<proteinExistence type="predicted"/>
<evidence type="ECO:0000256" key="1">
    <source>
        <dbReference type="SAM" id="MobiDB-lite"/>
    </source>
</evidence>
<evidence type="ECO:0000313" key="3">
    <source>
        <dbReference type="Proteomes" id="UP001177670"/>
    </source>
</evidence>
<dbReference type="Proteomes" id="UP001177670">
    <property type="component" value="Unassembled WGS sequence"/>
</dbReference>
<dbReference type="EMBL" id="JAHYIQ010000025">
    <property type="protein sequence ID" value="KAK1121678.1"/>
    <property type="molecule type" value="Genomic_DNA"/>
</dbReference>
<evidence type="ECO:0000313" key="2">
    <source>
        <dbReference type="EMBL" id="KAK1121678.1"/>
    </source>
</evidence>
<sequence length="107" mass="11933">MNKHPQPTYKNETSNGRRDGLTMCSLVALTSEGLQQDRTRIFSRETALILRCRLRTKQPKAVNDKRGEDRMWGAAHGQMVNEPSVVSPRPISAPIVSQIGRGRTTSS</sequence>
<comment type="caution">
    <text evidence="2">The sequence shown here is derived from an EMBL/GenBank/DDBJ whole genome shotgun (WGS) entry which is preliminary data.</text>
</comment>
<gene>
    <name evidence="2" type="ORF">K0M31_009989</name>
</gene>
<protein>
    <submittedName>
        <fullName evidence="2">Uncharacterized protein</fullName>
    </submittedName>
</protein>
<keyword evidence="3" id="KW-1185">Reference proteome</keyword>
<reference evidence="2" key="1">
    <citation type="submission" date="2021-10" db="EMBL/GenBank/DDBJ databases">
        <title>Melipona bicolor Genome sequencing and assembly.</title>
        <authorList>
            <person name="Araujo N.S."/>
            <person name="Arias M.C."/>
        </authorList>
    </citation>
    <scope>NUCLEOTIDE SEQUENCE</scope>
    <source>
        <strain evidence="2">USP_2M_L1-L4_2017</strain>
        <tissue evidence="2">Whole body</tissue>
    </source>
</reference>
<accession>A0AA40KIS3</accession>